<dbReference type="GO" id="GO:0032259">
    <property type="term" value="P:methylation"/>
    <property type="evidence" value="ECO:0007669"/>
    <property type="project" value="UniProtKB-KW"/>
</dbReference>
<evidence type="ECO:0000256" key="5">
    <source>
        <dbReference type="PIRSR" id="PIRSR005739-1"/>
    </source>
</evidence>
<dbReference type="InterPro" id="IPR001077">
    <property type="entry name" value="COMT_C"/>
</dbReference>
<dbReference type="InterPro" id="IPR036388">
    <property type="entry name" value="WH-like_DNA-bd_sf"/>
</dbReference>
<proteinExistence type="inferred from homology"/>
<sequence>MAMQNEDQSEILLESQTHIWNHIYTFIKSMSLKCAIQLQIPDIIDHHGSPMLLSELVEALPINQERAQSVYRLMRILVHCGFFVKQSVSTTGGNVKEEEGYMLAPASRLLLKENPLSLRPYLLCMFNPIMMDPWQDLSKWFQNDDVTPFHMTHGRSLYDLADQELNLNQFFNEAMACDAKLCMGVVLEKRTDIFQGLDSVVDVGGGTGEVAKVIAKAFPNTKCICFDLPHVVNGLVESNNLTYVGGDMFEAIPKAHTILLKWILHNWNDEECKKILTNCKEAIPSKEHGGKLVIIDIVLKVDQDDNKIFETQLFFDMVMMIYLTGRQRTEKDWAKLFFDSGFSDYKVTPILGLRSLIEVYP</sequence>
<dbReference type="SUPFAM" id="SSF53335">
    <property type="entry name" value="S-adenosyl-L-methionine-dependent methyltransferases"/>
    <property type="match status" value="1"/>
</dbReference>
<name>A0A5N6PTD3_9ASTR</name>
<organism evidence="8 9">
    <name type="scientific">Mikania micrantha</name>
    <name type="common">bitter vine</name>
    <dbReference type="NCBI Taxonomy" id="192012"/>
    <lineage>
        <taxon>Eukaryota</taxon>
        <taxon>Viridiplantae</taxon>
        <taxon>Streptophyta</taxon>
        <taxon>Embryophyta</taxon>
        <taxon>Tracheophyta</taxon>
        <taxon>Spermatophyta</taxon>
        <taxon>Magnoliopsida</taxon>
        <taxon>eudicotyledons</taxon>
        <taxon>Gunneridae</taxon>
        <taxon>Pentapetalae</taxon>
        <taxon>asterids</taxon>
        <taxon>campanulids</taxon>
        <taxon>Asterales</taxon>
        <taxon>Asteraceae</taxon>
        <taxon>Asteroideae</taxon>
        <taxon>Heliantheae alliance</taxon>
        <taxon>Eupatorieae</taxon>
        <taxon>Mikania</taxon>
    </lineage>
</organism>
<evidence type="ECO:0000256" key="1">
    <source>
        <dbReference type="ARBA" id="ARBA00022603"/>
    </source>
</evidence>
<evidence type="ECO:0000313" key="9">
    <source>
        <dbReference type="Proteomes" id="UP000326396"/>
    </source>
</evidence>
<dbReference type="CDD" id="cd02440">
    <property type="entry name" value="AdoMet_MTases"/>
    <property type="match status" value="1"/>
</dbReference>
<comment type="similarity">
    <text evidence="4">Belongs to the class I-like SAM-binding methyltransferase superfamily. Cation-independent O-methyltransferase family. COMT subfamily.</text>
</comment>
<feature type="domain" description="O-methyltransferase C-terminal" evidence="6">
    <location>
        <begin position="134"/>
        <end position="343"/>
    </location>
</feature>
<dbReference type="InterPro" id="IPR029063">
    <property type="entry name" value="SAM-dependent_MTases_sf"/>
</dbReference>
<keyword evidence="2" id="KW-0808">Transferase</keyword>
<accession>A0A5N6PTD3</accession>
<evidence type="ECO:0000256" key="3">
    <source>
        <dbReference type="ARBA" id="ARBA00022691"/>
    </source>
</evidence>
<evidence type="ECO:0000256" key="4">
    <source>
        <dbReference type="ARBA" id="ARBA00034481"/>
    </source>
</evidence>
<dbReference type="PANTHER" id="PTHR11746">
    <property type="entry name" value="O-METHYLTRANSFERASE"/>
    <property type="match status" value="1"/>
</dbReference>
<dbReference type="Pfam" id="PF00891">
    <property type="entry name" value="Methyltransf_2"/>
    <property type="match status" value="1"/>
</dbReference>
<dbReference type="OrthoDB" id="2410195at2759"/>
<gene>
    <name evidence="8" type="ORF">E3N88_04077</name>
</gene>
<dbReference type="InterPro" id="IPR036390">
    <property type="entry name" value="WH_DNA-bd_sf"/>
</dbReference>
<feature type="domain" description="O-methyltransferase dimerisation" evidence="7">
    <location>
        <begin position="20"/>
        <end position="112"/>
    </location>
</feature>
<keyword evidence="3" id="KW-0949">S-adenosyl-L-methionine</keyword>
<dbReference type="FunFam" id="1.10.10.10:FF:000213">
    <property type="entry name" value="Coniferyl alcohol 9-O-methyltransferase"/>
    <property type="match status" value="1"/>
</dbReference>
<evidence type="ECO:0000259" key="7">
    <source>
        <dbReference type="Pfam" id="PF08100"/>
    </source>
</evidence>
<evidence type="ECO:0000259" key="6">
    <source>
        <dbReference type="Pfam" id="PF00891"/>
    </source>
</evidence>
<dbReference type="InterPro" id="IPR016461">
    <property type="entry name" value="COMT-like"/>
</dbReference>
<dbReference type="PROSITE" id="PS51683">
    <property type="entry name" value="SAM_OMT_II"/>
    <property type="match status" value="1"/>
</dbReference>
<dbReference type="AlphaFoldDB" id="A0A5N6PTD3"/>
<dbReference type="InterPro" id="IPR012967">
    <property type="entry name" value="COMT_dimerisation"/>
</dbReference>
<evidence type="ECO:0000256" key="2">
    <source>
        <dbReference type="ARBA" id="ARBA00022679"/>
    </source>
</evidence>
<dbReference type="GO" id="GO:0008757">
    <property type="term" value="F:S-adenosylmethionine-dependent methyltransferase activity"/>
    <property type="evidence" value="ECO:0007669"/>
    <property type="project" value="UniProtKB-ARBA"/>
</dbReference>
<dbReference type="Proteomes" id="UP000326396">
    <property type="component" value="Linkage Group LG10"/>
</dbReference>
<dbReference type="FunFam" id="3.40.50.150:FF:000057">
    <property type="entry name" value="O-methyltransferase ZRP4"/>
    <property type="match status" value="1"/>
</dbReference>
<comment type="caution">
    <text evidence="8">The sequence shown here is derived from an EMBL/GenBank/DDBJ whole genome shotgun (WGS) entry which is preliminary data.</text>
</comment>
<evidence type="ECO:0000313" key="8">
    <source>
        <dbReference type="EMBL" id="KAD7116809.1"/>
    </source>
</evidence>
<dbReference type="Pfam" id="PF08100">
    <property type="entry name" value="Dimerisation"/>
    <property type="match status" value="1"/>
</dbReference>
<dbReference type="PIRSF" id="PIRSF005739">
    <property type="entry name" value="O-mtase"/>
    <property type="match status" value="1"/>
</dbReference>
<evidence type="ECO:0008006" key="10">
    <source>
        <dbReference type="Google" id="ProtNLM"/>
    </source>
</evidence>
<keyword evidence="9" id="KW-1185">Reference proteome</keyword>
<dbReference type="Gene3D" id="1.10.10.10">
    <property type="entry name" value="Winged helix-like DNA-binding domain superfamily/Winged helix DNA-binding domain"/>
    <property type="match status" value="1"/>
</dbReference>
<protein>
    <recommendedName>
        <fullName evidence="10">O-methyltransferase domain-containing protein</fullName>
    </recommendedName>
</protein>
<dbReference type="EMBL" id="SZYD01000002">
    <property type="protein sequence ID" value="KAD7116809.1"/>
    <property type="molecule type" value="Genomic_DNA"/>
</dbReference>
<feature type="active site" description="Proton acceptor" evidence="5">
    <location>
        <position position="265"/>
    </location>
</feature>
<dbReference type="Gene3D" id="3.40.50.150">
    <property type="entry name" value="Vaccinia Virus protein VP39"/>
    <property type="match status" value="1"/>
</dbReference>
<keyword evidence="1" id="KW-0489">Methyltransferase</keyword>
<dbReference type="SUPFAM" id="SSF46785">
    <property type="entry name" value="Winged helix' DNA-binding domain"/>
    <property type="match status" value="1"/>
</dbReference>
<reference evidence="8 9" key="1">
    <citation type="submission" date="2019-05" db="EMBL/GenBank/DDBJ databases">
        <title>Mikania micrantha, genome provides insights into the molecular mechanism of rapid growth.</title>
        <authorList>
            <person name="Liu B."/>
        </authorList>
    </citation>
    <scope>NUCLEOTIDE SEQUENCE [LARGE SCALE GENOMIC DNA]</scope>
    <source>
        <strain evidence="8">NLD-2019</strain>
        <tissue evidence="8">Leaf</tissue>
    </source>
</reference>
<dbReference type="GO" id="GO:0046983">
    <property type="term" value="F:protein dimerization activity"/>
    <property type="evidence" value="ECO:0007669"/>
    <property type="project" value="InterPro"/>
</dbReference>
<dbReference type="GO" id="GO:0008171">
    <property type="term" value="F:O-methyltransferase activity"/>
    <property type="evidence" value="ECO:0007669"/>
    <property type="project" value="InterPro"/>
</dbReference>